<feature type="domain" description="Enoyl reductase (ER)" evidence="5">
    <location>
        <begin position="10"/>
        <end position="340"/>
    </location>
</feature>
<name>A0A3S0HN17_9BACI</name>
<evidence type="ECO:0000256" key="2">
    <source>
        <dbReference type="ARBA" id="ARBA00022833"/>
    </source>
</evidence>
<evidence type="ECO:0000313" key="7">
    <source>
        <dbReference type="Proteomes" id="UP000276349"/>
    </source>
</evidence>
<keyword evidence="7" id="KW-1185">Reference proteome</keyword>
<accession>A0A3S0HN17</accession>
<comment type="similarity">
    <text evidence="4">Belongs to the zinc-containing alcohol dehydrogenase family.</text>
</comment>
<keyword evidence="3" id="KW-0560">Oxidoreductase</keyword>
<dbReference type="InterPro" id="IPR036291">
    <property type="entry name" value="NAD(P)-bd_dom_sf"/>
</dbReference>
<comment type="caution">
    <text evidence="6">The sequence shown here is derived from an EMBL/GenBank/DDBJ whole genome shotgun (WGS) entry which is preliminary data.</text>
</comment>
<dbReference type="PANTHER" id="PTHR43401">
    <property type="entry name" value="L-THREONINE 3-DEHYDROGENASE"/>
    <property type="match status" value="1"/>
</dbReference>
<dbReference type="SUPFAM" id="SSF50129">
    <property type="entry name" value="GroES-like"/>
    <property type="match status" value="1"/>
</dbReference>
<dbReference type="InterPro" id="IPR013149">
    <property type="entry name" value="ADH-like_C"/>
</dbReference>
<dbReference type="InterPro" id="IPR011032">
    <property type="entry name" value="GroES-like_sf"/>
</dbReference>
<dbReference type="Pfam" id="PF08240">
    <property type="entry name" value="ADH_N"/>
    <property type="match status" value="1"/>
</dbReference>
<dbReference type="AlphaFoldDB" id="A0A3S0HN17"/>
<keyword evidence="2 4" id="KW-0862">Zinc</keyword>
<dbReference type="InterPro" id="IPR013154">
    <property type="entry name" value="ADH-like_N"/>
</dbReference>
<dbReference type="SUPFAM" id="SSF51735">
    <property type="entry name" value="NAD(P)-binding Rossmann-fold domains"/>
    <property type="match status" value="1"/>
</dbReference>
<dbReference type="PROSITE" id="PS00059">
    <property type="entry name" value="ADH_ZINC"/>
    <property type="match status" value="1"/>
</dbReference>
<dbReference type="Pfam" id="PF00107">
    <property type="entry name" value="ADH_zinc_N"/>
    <property type="match status" value="1"/>
</dbReference>
<dbReference type="EMBL" id="RXNR01000008">
    <property type="protein sequence ID" value="RTQ95096.1"/>
    <property type="molecule type" value="Genomic_DNA"/>
</dbReference>
<dbReference type="Gene3D" id="3.40.50.720">
    <property type="entry name" value="NAD(P)-binding Rossmann-like Domain"/>
    <property type="match status" value="1"/>
</dbReference>
<evidence type="ECO:0000259" key="5">
    <source>
        <dbReference type="SMART" id="SM00829"/>
    </source>
</evidence>
<reference evidence="6 7" key="1">
    <citation type="submission" date="2018-12" db="EMBL/GenBank/DDBJ databases">
        <authorList>
            <person name="Yu L."/>
        </authorList>
    </citation>
    <scope>NUCLEOTIDE SEQUENCE [LARGE SCALE GENOMIC DNA]</scope>
    <source>
        <strain evidence="6 7">S5H2222</strain>
    </source>
</reference>
<dbReference type="InterPro" id="IPR020843">
    <property type="entry name" value="ER"/>
</dbReference>
<evidence type="ECO:0000313" key="6">
    <source>
        <dbReference type="EMBL" id="RTQ95096.1"/>
    </source>
</evidence>
<gene>
    <name evidence="6" type="ORF">EKG35_04285</name>
</gene>
<dbReference type="OrthoDB" id="9806940at2"/>
<evidence type="ECO:0000256" key="1">
    <source>
        <dbReference type="ARBA" id="ARBA00022723"/>
    </source>
</evidence>
<comment type="cofactor">
    <cofactor evidence="4">
        <name>Zn(2+)</name>
        <dbReference type="ChEBI" id="CHEBI:29105"/>
    </cofactor>
</comment>
<dbReference type="Gene3D" id="3.90.180.10">
    <property type="entry name" value="Medium-chain alcohol dehydrogenases, catalytic domain"/>
    <property type="match status" value="1"/>
</dbReference>
<dbReference type="GO" id="GO:0008270">
    <property type="term" value="F:zinc ion binding"/>
    <property type="evidence" value="ECO:0007669"/>
    <property type="project" value="InterPro"/>
</dbReference>
<sequence>MKALIKKQKGVGNMEIGFIDDPTCKENQVKIEVAYTGICGTDLHIFHDTFKNYPPVILGHECSGVVVGVGKNIKELSLGDRVTVLGSTQKTCGTCIHCKTGHYMFCKSRRGMGHGVNGSFTKYLCIEEEVVYKLPNYVSLKEGALAEPLACAVQAIEELTDIKSGDVVLLSGPGPIGLICLSLLVMKGCRVLVSGTNVDAKRLEIAKELGADRIINVQTESLEYVISEETNHAGVDVTIDCSGSPIAINSCFEFVKSRGKHIQVGIVGNEFVFNYDIILYKQLQVYGSLAHSFSTWDRVMKIYKQNKINLRPIITHIMELQEWEQAFQLCEEKQCGKVLIKYDENSNWE</sequence>
<proteinExistence type="inferred from homology"/>
<keyword evidence="1 4" id="KW-0479">Metal-binding</keyword>
<protein>
    <submittedName>
        <fullName evidence="6">Zn-dependent alcohol dehydrogenase</fullName>
    </submittedName>
</protein>
<dbReference type="SMART" id="SM00829">
    <property type="entry name" value="PKS_ER"/>
    <property type="match status" value="1"/>
</dbReference>
<dbReference type="PANTHER" id="PTHR43401:SF2">
    <property type="entry name" value="L-THREONINE 3-DEHYDROGENASE"/>
    <property type="match status" value="1"/>
</dbReference>
<evidence type="ECO:0000256" key="4">
    <source>
        <dbReference type="RuleBase" id="RU361277"/>
    </source>
</evidence>
<dbReference type="Proteomes" id="UP000276349">
    <property type="component" value="Unassembled WGS sequence"/>
</dbReference>
<dbReference type="InterPro" id="IPR050129">
    <property type="entry name" value="Zn_alcohol_dh"/>
</dbReference>
<dbReference type="InterPro" id="IPR002328">
    <property type="entry name" value="ADH_Zn_CS"/>
</dbReference>
<organism evidence="6 7">
    <name type="scientific">Lysinibacillus telephonicus</name>
    <dbReference type="NCBI Taxonomy" id="1714840"/>
    <lineage>
        <taxon>Bacteria</taxon>
        <taxon>Bacillati</taxon>
        <taxon>Bacillota</taxon>
        <taxon>Bacilli</taxon>
        <taxon>Bacillales</taxon>
        <taxon>Bacillaceae</taxon>
        <taxon>Lysinibacillus</taxon>
    </lineage>
</organism>
<dbReference type="GO" id="GO:0016491">
    <property type="term" value="F:oxidoreductase activity"/>
    <property type="evidence" value="ECO:0007669"/>
    <property type="project" value="UniProtKB-KW"/>
</dbReference>
<evidence type="ECO:0000256" key="3">
    <source>
        <dbReference type="ARBA" id="ARBA00023002"/>
    </source>
</evidence>